<dbReference type="GO" id="GO:0005524">
    <property type="term" value="F:ATP binding"/>
    <property type="evidence" value="ECO:0007669"/>
    <property type="project" value="InterPro"/>
</dbReference>
<evidence type="ECO:0000256" key="4">
    <source>
        <dbReference type="ARBA" id="ARBA00022842"/>
    </source>
</evidence>
<dbReference type="InterPro" id="IPR032631">
    <property type="entry name" value="P-type_ATPase_N"/>
</dbReference>
<dbReference type="SUPFAM" id="SSF81653">
    <property type="entry name" value="Calcium ATPase, transduction domain A"/>
    <property type="match status" value="1"/>
</dbReference>
<dbReference type="HOGENOM" id="CLU_000846_3_1_1"/>
<feature type="transmembrane region" description="Helical" evidence="8">
    <location>
        <begin position="293"/>
        <end position="313"/>
    </location>
</feature>
<keyword evidence="3" id="KW-0479">Metal-binding</keyword>
<feature type="transmembrane region" description="Helical" evidence="8">
    <location>
        <begin position="850"/>
        <end position="869"/>
    </location>
</feature>
<evidence type="ECO:0000256" key="8">
    <source>
        <dbReference type="SAM" id="Phobius"/>
    </source>
</evidence>
<dbReference type="VEuPathDB" id="MicrosporidiaDB:VCUG_02467"/>
<dbReference type="AlphaFoldDB" id="L2GR01"/>
<dbReference type="SFLD" id="SFLDS00003">
    <property type="entry name" value="Haloacid_Dehalogenase"/>
    <property type="match status" value="1"/>
</dbReference>
<keyword evidence="4" id="KW-0460">Magnesium</keyword>
<dbReference type="NCBIfam" id="TIGR01494">
    <property type="entry name" value="ATPase_P-type"/>
    <property type="match status" value="1"/>
</dbReference>
<dbReference type="InterPro" id="IPR023298">
    <property type="entry name" value="ATPase_P-typ_TM_dom_sf"/>
</dbReference>
<dbReference type="RefSeq" id="XP_008075475.1">
    <property type="nucleotide sequence ID" value="XM_008077284.1"/>
</dbReference>
<dbReference type="InterPro" id="IPR023214">
    <property type="entry name" value="HAD_sf"/>
</dbReference>
<feature type="transmembrane region" description="Helical" evidence="8">
    <location>
        <begin position="937"/>
        <end position="956"/>
    </location>
</feature>
<dbReference type="GO" id="GO:0005802">
    <property type="term" value="C:trans-Golgi network"/>
    <property type="evidence" value="ECO:0007669"/>
    <property type="project" value="TreeGrafter"/>
</dbReference>
<feature type="transmembrane region" description="Helical" evidence="8">
    <location>
        <begin position="875"/>
        <end position="895"/>
    </location>
</feature>
<dbReference type="InterPro" id="IPR036412">
    <property type="entry name" value="HAD-like_sf"/>
</dbReference>
<dbReference type="OMA" id="KHTYKKT"/>
<dbReference type="SUPFAM" id="SSF81665">
    <property type="entry name" value="Calcium ATPase, transmembrane domain M"/>
    <property type="match status" value="1"/>
</dbReference>
<evidence type="ECO:0000313" key="12">
    <source>
        <dbReference type="Proteomes" id="UP000011081"/>
    </source>
</evidence>
<feature type="transmembrane region" description="Helical" evidence="8">
    <location>
        <begin position="902"/>
        <end position="925"/>
    </location>
</feature>
<keyword evidence="5" id="KW-1278">Translocase</keyword>
<dbReference type="Gene3D" id="3.40.50.1000">
    <property type="entry name" value="HAD superfamily/HAD-like"/>
    <property type="match status" value="1"/>
</dbReference>
<organism evidence="11 12">
    <name type="scientific">Vavraia culicis (isolate floridensis)</name>
    <name type="common">Microsporidian parasite</name>
    <dbReference type="NCBI Taxonomy" id="948595"/>
    <lineage>
        <taxon>Eukaryota</taxon>
        <taxon>Fungi</taxon>
        <taxon>Fungi incertae sedis</taxon>
        <taxon>Microsporidia</taxon>
        <taxon>Pleistophoridae</taxon>
        <taxon>Vavraia</taxon>
    </lineage>
</organism>
<dbReference type="GO" id="GO:0016887">
    <property type="term" value="F:ATP hydrolysis activity"/>
    <property type="evidence" value="ECO:0007669"/>
    <property type="project" value="InterPro"/>
</dbReference>
<evidence type="ECO:0000256" key="3">
    <source>
        <dbReference type="ARBA" id="ARBA00022723"/>
    </source>
</evidence>
<dbReference type="GO" id="GO:0140326">
    <property type="term" value="F:ATPase-coupled intramembrane lipid transporter activity"/>
    <property type="evidence" value="ECO:0007669"/>
    <property type="project" value="TreeGrafter"/>
</dbReference>
<dbReference type="PANTHER" id="PTHR24092">
    <property type="entry name" value="PROBABLE PHOSPHOLIPID-TRANSPORTING ATPASE"/>
    <property type="match status" value="1"/>
</dbReference>
<feature type="transmembrane region" description="Helical" evidence="8">
    <location>
        <begin position="30"/>
        <end position="47"/>
    </location>
</feature>
<dbReference type="Gene3D" id="3.40.1110.10">
    <property type="entry name" value="Calcium-transporting ATPase, cytoplasmic domain N"/>
    <property type="match status" value="1"/>
</dbReference>
<dbReference type="GO" id="GO:0045332">
    <property type="term" value="P:phospholipid translocation"/>
    <property type="evidence" value="ECO:0007669"/>
    <property type="project" value="TreeGrafter"/>
</dbReference>
<sequence>MAVKENKIVTSKYTLASFLPLNLYRQFSKYSNVFFFVTLMLLLIPAVSPFPPYAYLTAFLIVIGISIFKDGIEDIIRHKQDRHANERIIHKIMEKTNNITEEYSELDICNADGTNFMATSSYVEDLRVGNVIILRENEEVPSDIVLLNAKVFDGKYLKCRGFCFIQTSSLDGEANLKKKQSNISAVIDPCGGTRPTSDYEMCECDKRIIRNIRELDISEGGIDFNDISAKIKFDNNVLLQTEKNILLRGTHVRSTDQILGLVITVGDKTKISKNQHKTDLKRSKFEKKVERKMFYIFILYFIILFTSCTILTANLRREQVNIYEIDNFSKQALKLTGTNYILYSYLIPLSLFVMIEVARIFQKNFVSYDPDIKGAYCRNSNVTEDIGMIDIILSDKTGTLTENKMNFRYYDTGSGLRGIDSLNMEDSFFFVINLLCNNELQLINNKYEGISQDEISIVERLESVGCFLRNKADIMLKVEIANSIYDVKVLAVLEFNSERQRMSTLVQINTKNERFVRNNDIYLFTKGSDQRLNAHLSPPSTVEVNSNYRSLLVVHRKIEDANELNVFLNEYHENMLNPKSIERLFEGLENKLRFAGIAYIEDRIGFKVKDTVEDLKEAGIKIWMVTGDKKETALSCGRSVGIVSDAAYKPDEIVEQLNSNTSLPMNRDVWMERLPDSLIIYRAIPDKKAIVAKELVKRGLTVLAIGDGNNDVSMINASTVGVGIRGKEGGQAALAGDFAVMSFHHLRKLLFHHGKNNLVRFSKLTINSFFKNIFLITFQFNYNFSNGFSGLSAFNYYFLNYFNILFTSFIPFTIAIFDRGKEQREFQDQATERRILESYKQTRDYFSTRSIIFSMSFAVVKGCLLYWVSFAMLDWNYAYMTTYFSYVVFISTFIFQVSLIEFFNVYTIISMVMTTIVFAAVIFGIDEVDYTIYGNPVFYFTLLAVLSINVGSDLIYKKICKKFRVKI</sequence>
<evidence type="ECO:0000256" key="2">
    <source>
        <dbReference type="ARBA" id="ARBA00022692"/>
    </source>
</evidence>
<dbReference type="SUPFAM" id="SSF56784">
    <property type="entry name" value="HAD-like"/>
    <property type="match status" value="1"/>
</dbReference>
<accession>L2GR01</accession>
<dbReference type="SFLD" id="SFLDG00002">
    <property type="entry name" value="C1.7:_P-type_atpase_like"/>
    <property type="match status" value="1"/>
</dbReference>
<dbReference type="InterPro" id="IPR044492">
    <property type="entry name" value="P_typ_ATPase_HD_dom"/>
</dbReference>
<keyword evidence="12" id="KW-1185">Reference proteome</keyword>
<dbReference type="InterPro" id="IPR001757">
    <property type="entry name" value="P_typ_ATPase"/>
</dbReference>
<dbReference type="SUPFAM" id="SSF81660">
    <property type="entry name" value="Metal cation-transporting ATPase, ATP-binding domain N"/>
    <property type="match status" value="1"/>
</dbReference>
<dbReference type="GO" id="GO:0005886">
    <property type="term" value="C:plasma membrane"/>
    <property type="evidence" value="ECO:0007669"/>
    <property type="project" value="TreeGrafter"/>
</dbReference>
<evidence type="ECO:0000256" key="1">
    <source>
        <dbReference type="ARBA" id="ARBA00004141"/>
    </source>
</evidence>
<evidence type="ECO:0000256" key="5">
    <source>
        <dbReference type="ARBA" id="ARBA00022967"/>
    </source>
</evidence>
<dbReference type="PRINTS" id="PR00119">
    <property type="entry name" value="CATATPASE"/>
</dbReference>
<dbReference type="SFLD" id="SFLDF00027">
    <property type="entry name" value="p-type_atpase"/>
    <property type="match status" value="1"/>
</dbReference>
<dbReference type="GO" id="GO:0006892">
    <property type="term" value="P:post-Golgi vesicle-mediated transport"/>
    <property type="evidence" value="ECO:0007669"/>
    <property type="project" value="TreeGrafter"/>
</dbReference>
<dbReference type="Proteomes" id="UP000011081">
    <property type="component" value="Unassembled WGS sequence"/>
</dbReference>
<dbReference type="InterPro" id="IPR018303">
    <property type="entry name" value="ATPase_P-typ_P_site"/>
</dbReference>
<dbReference type="OrthoDB" id="377733at2759"/>
<name>L2GR01_VAVCU</name>
<dbReference type="InterPro" id="IPR023299">
    <property type="entry name" value="ATPase_P-typ_cyto_dom_N"/>
</dbReference>
<evidence type="ECO:0000313" key="11">
    <source>
        <dbReference type="EMBL" id="ELA46049.1"/>
    </source>
</evidence>
<dbReference type="InterPro" id="IPR008250">
    <property type="entry name" value="ATPase_P-typ_transduc_dom_A_sf"/>
</dbReference>
<reference evidence="12" key="1">
    <citation type="submission" date="2011-03" db="EMBL/GenBank/DDBJ databases">
        <title>The genome sequence of Vavraia culicis strain floridensis.</title>
        <authorList>
            <consortium name="The Broad Institute Genome Sequencing Platform"/>
            <person name="Cuomo C."/>
            <person name="Becnel J."/>
            <person name="Sanscrainte N."/>
            <person name="Young S.K."/>
            <person name="Zeng Q."/>
            <person name="Gargeya S."/>
            <person name="Fitzgerald M."/>
            <person name="Haas B."/>
            <person name="Abouelleil A."/>
            <person name="Alvarado L."/>
            <person name="Arachchi H.M."/>
            <person name="Berlin A."/>
            <person name="Chapman S.B."/>
            <person name="Gearin G."/>
            <person name="Goldberg J."/>
            <person name="Griggs A."/>
            <person name="Gujja S."/>
            <person name="Hansen M."/>
            <person name="Heiman D."/>
            <person name="Howarth C."/>
            <person name="Larimer J."/>
            <person name="Lui A."/>
            <person name="MacDonald P.J.P."/>
            <person name="McCowen C."/>
            <person name="Montmayeur A."/>
            <person name="Murphy C."/>
            <person name="Neiman D."/>
            <person name="Pearson M."/>
            <person name="Priest M."/>
            <person name="Roberts A."/>
            <person name="Saif S."/>
            <person name="Shea T."/>
            <person name="Sisk P."/>
            <person name="Stolte C."/>
            <person name="Sykes S."/>
            <person name="Wortman J."/>
            <person name="Nusbaum C."/>
            <person name="Birren B."/>
        </authorList>
    </citation>
    <scope>NUCLEOTIDE SEQUENCE [LARGE SCALE GENOMIC DNA]</scope>
    <source>
        <strain evidence="12">floridensis</strain>
    </source>
</reference>
<protein>
    <submittedName>
        <fullName evidence="11">HAD ATPase, P-type, family IC</fullName>
    </submittedName>
</protein>
<dbReference type="InParanoid" id="L2GR01"/>
<evidence type="ECO:0000256" key="6">
    <source>
        <dbReference type="ARBA" id="ARBA00022989"/>
    </source>
</evidence>
<dbReference type="PANTHER" id="PTHR24092:SF174">
    <property type="entry name" value="PHOSPHOLIPID-TRANSPORTING ATPASE DNF3-RELATED"/>
    <property type="match status" value="1"/>
</dbReference>
<dbReference type="GO" id="GO:0032456">
    <property type="term" value="P:endocytic recycling"/>
    <property type="evidence" value="ECO:0007669"/>
    <property type="project" value="TreeGrafter"/>
</dbReference>
<dbReference type="STRING" id="948595.L2GR01"/>
<evidence type="ECO:0000256" key="7">
    <source>
        <dbReference type="ARBA" id="ARBA00023136"/>
    </source>
</evidence>
<dbReference type="GO" id="GO:0046872">
    <property type="term" value="F:metal ion binding"/>
    <property type="evidence" value="ECO:0007669"/>
    <property type="project" value="UniProtKB-KW"/>
</dbReference>
<keyword evidence="6 8" id="KW-1133">Transmembrane helix</keyword>
<feature type="domain" description="P-type ATPase N-terminal" evidence="9">
    <location>
        <begin position="5"/>
        <end position="55"/>
    </location>
</feature>
<dbReference type="Pfam" id="PF16212">
    <property type="entry name" value="PhoLip_ATPase_C"/>
    <property type="match status" value="1"/>
</dbReference>
<dbReference type="EMBL" id="GL877468">
    <property type="protein sequence ID" value="ELA46049.1"/>
    <property type="molecule type" value="Genomic_DNA"/>
</dbReference>
<proteinExistence type="predicted"/>
<feature type="transmembrane region" description="Helical" evidence="8">
    <location>
        <begin position="340"/>
        <end position="358"/>
    </location>
</feature>
<evidence type="ECO:0000259" key="10">
    <source>
        <dbReference type="Pfam" id="PF16212"/>
    </source>
</evidence>
<dbReference type="GeneID" id="19880329"/>
<keyword evidence="2 8" id="KW-0812">Transmembrane</keyword>
<evidence type="ECO:0000259" key="9">
    <source>
        <dbReference type="Pfam" id="PF16209"/>
    </source>
</evidence>
<keyword evidence="7 8" id="KW-0472">Membrane</keyword>
<feature type="transmembrane region" description="Helical" evidence="8">
    <location>
        <begin position="794"/>
        <end position="817"/>
    </location>
</feature>
<gene>
    <name evidence="11" type="ORF">VCUG_02467</name>
</gene>
<dbReference type="InterPro" id="IPR032630">
    <property type="entry name" value="P_typ_ATPase_c"/>
</dbReference>
<feature type="domain" description="P-type ATPase C-terminal" evidence="10">
    <location>
        <begin position="734"/>
        <end position="964"/>
    </location>
</feature>
<dbReference type="Pfam" id="PF00702">
    <property type="entry name" value="Hydrolase"/>
    <property type="match status" value="1"/>
</dbReference>
<dbReference type="Pfam" id="PF16209">
    <property type="entry name" value="PhoLip_ATPase_N"/>
    <property type="match status" value="1"/>
</dbReference>
<dbReference type="Gene3D" id="2.70.150.10">
    <property type="entry name" value="Calcium-transporting ATPase, cytoplasmic transduction domain A"/>
    <property type="match status" value="1"/>
</dbReference>
<dbReference type="PROSITE" id="PS00154">
    <property type="entry name" value="ATPASE_E1_E2"/>
    <property type="match status" value="1"/>
</dbReference>
<comment type="subcellular location">
    <subcellularLocation>
        <location evidence="1">Membrane</location>
        <topology evidence="1">Multi-pass membrane protein</topology>
    </subcellularLocation>
</comment>